<evidence type="ECO:0000256" key="4">
    <source>
        <dbReference type="ARBA" id="ARBA00023136"/>
    </source>
</evidence>
<feature type="transmembrane region" description="Helical" evidence="7">
    <location>
        <begin position="313"/>
        <end position="333"/>
    </location>
</feature>
<keyword evidence="5 6" id="KW-0807">Transducer</keyword>
<evidence type="ECO:0000256" key="2">
    <source>
        <dbReference type="ARBA" id="ARBA00022692"/>
    </source>
</evidence>
<evidence type="ECO:0000313" key="9">
    <source>
        <dbReference type="EMBL" id="BDX04312.1"/>
    </source>
</evidence>
<reference evidence="9 10" key="1">
    <citation type="submission" date="2023-01" db="EMBL/GenBank/DDBJ databases">
        <title>Complete genome sequence of Marinomonas pontica strain 200518_36.</title>
        <authorList>
            <person name="Ueki S."/>
            <person name="Gajardo G."/>
            <person name="Maruyama F."/>
        </authorList>
    </citation>
    <scope>NUCLEOTIDE SEQUENCE [LARGE SCALE GENOMIC DNA]</scope>
    <source>
        <strain evidence="9 10">200518_36</strain>
    </source>
</reference>
<dbReference type="Proteomes" id="UP001307608">
    <property type="component" value="Chromosome"/>
</dbReference>
<evidence type="ECO:0000256" key="3">
    <source>
        <dbReference type="ARBA" id="ARBA00022989"/>
    </source>
</evidence>
<evidence type="ECO:0000256" key="5">
    <source>
        <dbReference type="ARBA" id="ARBA00023224"/>
    </source>
</evidence>
<dbReference type="PANTHER" id="PTHR32089">
    <property type="entry name" value="METHYL-ACCEPTING CHEMOTAXIS PROTEIN MCPB"/>
    <property type="match status" value="1"/>
</dbReference>
<dbReference type="PANTHER" id="PTHR32089:SF119">
    <property type="entry name" value="METHYL-ACCEPTING CHEMOTAXIS PROTEIN CTPL"/>
    <property type="match status" value="1"/>
</dbReference>
<dbReference type="SUPFAM" id="SSF58104">
    <property type="entry name" value="Methyl-accepting chemotaxis protein (MCP) signaling domain"/>
    <property type="match status" value="1"/>
</dbReference>
<comment type="subcellular location">
    <subcellularLocation>
        <location evidence="1">Membrane</location>
        <topology evidence="1">Multi-pass membrane protein</topology>
    </subcellularLocation>
</comment>
<evidence type="ECO:0000259" key="8">
    <source>
        <dbReference type="PROSITE" id="PS50111"/>
    </source>
</evidence>
<sequence length="661" mass="72632">MGKELKISHVTRTTTVSYFIIAAMLVALLLWSLMQFRNAFEQSDSYTQVWEYSAIDLKQQIEGYLSSGEASALQSAQDFIETKIRPALNSLPDTIKDPINEQLIEIENSLQSDVRAAGKLSGNPFALIENNEHQTLLSLDTLADKVLSYQAKNGLQEAAPYLASQALLYADLAHVSSAKDDYLANKTPDNYQRLVDSITLFQSHIEDFSKLPILSLGENQEESAGDDLSSLMGWASESEDAQDEVDPLEETKSELHTWSGRYLKDVDSSLINIQQAITAQNKIRALISQLETILKAGTEDIQESAQDTQKQTLLAFSVFVILMILTTISVHIFQNKVVVKSARDLYNAVKELVEHQNISTLKVGKNKNELSDVAHYLNRYLEQIAVQRQQRDTELNNISLSLNDMLDSFAQVHQISMASKQELDDTLSMSNQVETLASKAEVRAQEVANYATETNVAMTHSVDQAASLAIANQTTVERLNSSKNALDNLESSVSNASSIVGGIKDISEQTNLLALNAAIEAARAGEHGRGFAVVASEVRTLSSRTQQSLEEITGIFSQLTSATSQLKSNLDLIESASAEQISLTQALGQSAQDILEKSEQSSHLAKKATGYAAEQKLGMNRLNTSVVKVREQANETEEFMSGVTDNIKQKIQDITTTLGIS</sequence>
<dbReference type="EMBL" id="AP027271">
    <property type="protein sequence ID" value="BDX04312.1"/>
    <property type="molecule type" value="Genomic_DNA"/>
</dbReference>
<gene>
    <name evidence="9" type="ORF">MACH16_30600</name>
</gene>
<keyword evidence="10" id="KW-1185">Reference proteome</keyword>
<name>A0ABN6WRV7_9GAMM</name>
<evidence type="ECO:0000313" key="10">
    <source>
        <dbReference type="Proteomes" id="UP001307608"/>
    </source>
</evidence>
<protein>
    <submittedName>
        <fullName evidence="9">Methyl-accepting chemotaxis protein</fullName>
    </submittedName>
</protein>
<evidence type="ECO:0000256" key="7">
    <source>
        <dbReference type="SAM" id="Phobius"/>
    </source>
</evidence>
<keyword evidence="3 7" id="KW-1133">Transmembrane helix</keyword>
<keyword evidence="2 7" id="KW-0812">Transmembrane</keyword>
<organism evidence="9 10">
    <name type="scientific">Marinomonas pontica</name>
    <dbReference type="NCBI Taxonomy" id="264739"/>
    <lineage>
        <taxon>Bacteria</taxon>
        <taxon>Pseudomonadati</taxon>
        <taxon>Pseudomonadota</taxon>
        <taxon>Gammaproteobacteria</taxon>
        <taxon>Oceanospirillales</taxon>
        <taxon>Oceanospirillaceae</taxon>
        <taxon>Marinomonas</taxon>
    </lineage>
</organism>
<evidence type="ECO:0000256" key="6">
    <source>
        <dbReference type="PROSITE-ProRule" id="PRU00284"/>
    </source>
</evidence>
<feature type="domain" description="Methyl-accepting transducer" evidence="8">
    <location>
        <begin position="394"/>
        <end position="648"/>
    </location>
</feature>
<proteinExistence type="predicted"/>
<evidence type="ECO:0000256" key="1">
    <source>
        <dbReference type="ARBA" id="ARBA00004141"/>
    </source>
</evidence>
<dbReference type="Gene3D" id="1.10.287.950">
    <property type="entry name" value="Methyl-accepting chemotaxis protein"/>
    <property type="match status" value="1"/>
</dbReference>
<dbReference type="InterPro" id="IPR004089">
    <property type="entry name" value="MCPsignal_dom"/>
</dbReference>
<dbReference type="SMART" id="SM00283">
    <property type="entry name" value="MA"/>
    <property type="match status" value="1"/>
</dbReference>
<dbReference type="PROSITE" id="PS50111">
    <property type="entry name" value="CHEMOTAXIS_TRANSDUC_2"/>
    <property type="match status" value="1"/>
</dbReference>
<keyword evidence="4 7" id="KW-0472">Membrane</keyword>
<feature type="transmembrane region" description="Helical" evidence="7">
    <location>
        <begin position="15"/>
        <end position="33"/>
    </location>
</feature>
<accession>A0ABN6WRV7</accession>
<dbReference type="Pfam" id="PF00015">
    <property type="entry name" value="MCPsignal"/>
    <property type="match status" value="1"/>
</dbReference>